<dbReference type="PROSITE" id="PS51032">
    <property type="entry name" value="AP2_ERF"/>
    <property type="match status" value="1"/>
</dbReference>
<evidence type="ECO:0000259" key="6">
    <source>
        <dbReference type="PROSITE" id="PS51032"/>
    </source>
</evidence>
<keyword evidence="4" id="KW-0804">Transcription</keyword>
<evidence type="ECO:0000256" key="5">
    <source>
        <dbReference type="ARBA" id="ARBA00023242"/>
    </source>
</evidence>
<dbReference type="GO" id="GO:0003700">
    <property type="term" value="F:DNA-binding transcription factor activity"/>
    <property type="evidence" value="ECO:0007669"/>
    <property type="project" value="InterPro"/>
</dbReference>
<keyword evidence="2" id="KW-0805">Transcription regulation</keyword>
<dbReference type="InterPro" id="IPR016177">
    <property type="entry name" value="DNA-bd_dom_sf"/>
</dbReference>
<reference evidence="7" key="1">
    <citation type="journal article" date="2010" name="Theor. Appl. Genet.">
        <title>CBF gene copy number variation at Frost Resistance-2 is associated with levels of freezing tolerance in temperate-climate cereals.</title>
        <authorList>
            <person name="Knox A.K."/>
            <person name="Dhillon T."/>
            <person name="Cheng H."/>
            <person name="Tondelli A."/>
            <person name="Pecchioni N."/>
            <person name="Stockinger E.J."/>
        </authorList>
    </citation>
    <scope>NUCLEOTIDE SEQUENCE</scope>
</reference>
<evidence type="ECO:0000313" key="7">
    <source>
        <dbReference type="EMBL" id="ABE02622.1"/>
    </source>
</evidence>
<evidence type="ECO:0000256" key="3">
    <source>
        <dbReference type="ARBA" id="ARBA00023125"/>
    </source>
</evidence>
<dbReference type="GO" id="GO:0003677">
    <property type="term" value="F:DNA binding"/>
    <property type="evidence" value="ECO:0007669"/>
    <property type="project" value="UniProtKB-KW"/>
</dbReference>
<name>B8K2B0_HORVV</name>
<keyword evidence="3" id="KW-0238">DNA-binding</keyword>
<proteinExistence type="predicted"/>
<organism evidence="7">
    <name type="scientific">Hordeum vulgare subsp. vulgare</name>
    <name type="common">Domesticated barley</name>
    <dbReference type="NCBI Taxonomy" id="112509"/>
    <lineage>
        <taxon>Eukaryota</taxon>
        <taxon>Viridiplantae</taxon>
        <taxon>Streptophyta</taxon>
        <taxon>Embryophyta</taxon>
        <taxon>Tracheophyta</taxon>
        <taxon>Spermatophyta</taxon>
        <taxon>Magnoliopsida</taxon>
        <taxon>Liliopsida</taxon>
        <taxon>Poales</taxon>
        <taxon>Poaceae</taxon>
        <taxon>BOP clade</taxon>
        <taxon>Pooideae</taxon>
        <taxon>Triticodae</taxon>
        <taxon>Triticeae</taxon>
        <taxon>Hordeinae</taxon>
        <taxon>Hordeum</taxon>
    </lineage>
</organism>
<dbReference type="PANTHER" id="PTHR31194">
    <property type="entry name" value="SHN SHINE , DNA BINDING / TRANSCRIPTION FACTOR"/>
    <property type="match status" value="1"/>
</dbReference>
<dbReference type="EMBL" id="DQ445242">
    <property type="protein sequence ID" value="ABE02641.1"/>
    <property type="molecule type" value="Genomic_DNA"/>
</dbReference>
<evidence type="ECO:0000313" key="8">
    <source>
        <dbReference type="EMBL" id="ABE02641.1"/>
    </source>
</evidence>
<dbReference type="GO" id="GO:0005634">
    <property type="term" value="C:nucleus"/>
    <property type="evidence" value="ECO:0007669"/>
    <property type="project" value="UniProtKB-SubCell"/>
</dbReference>
<dbReference type="SUPFAM" id="SSF54171">
    <property type="entry name" value="DNA-binding domain"/>
    <property type="match status" value="1"/>
</dbReference>
<sequence>MLSLASAHAPLPLFSSRRRRTTMLPRRRGTSGYRGVRARPSDTFYAEIRSGEPRLGLGTFDTIEDAVRAYDAAAWCLNRPRREMNFPEVMTMEWAQHVAPRPRIVIEEHRHRNRRQRRRLSIAEMD</sequence>
<accession>B8K2B0</accession>
<dbReference type="AlphaFoldDB" id="B8K2B0"/>
<dbReference type="PANTHER" id="PTHR31194:SF189">
    <property type="entry name" value="AP2_ERF DOMAIN-CONTAINING PROTEIN"/>
    <property type="match status" value="1"/>
</dbReference>
<dbReference type="InterPro" id="IPR050913">
    <property type="entry name" value="AP2/ERF_ERF"/>
</dbReference>
<dbReference type="InterPro" id="IPR036955">
    <property type="entry name" value="AP2/ERF_dom_sf"/>
</dbReference>
<dbReference type="EMBL" id="DQ445233">
    <property type="protein sequence ID" value="ABE02622.1"/>
    <property type="molecule type" value="Genomic_DNA"/>
</dbReference>
<keyword evidence="5" id="KW-0539">Nucleus</keyword>
<evidence type="ECO:0000256" key="1">
    <source>
        <dbReference type="ARBA" id="ARBA00004123"/>
    </source>
</evidence>
<dbReference type="SMART" id="SM00380">
    <property type="entry name" value="AP2"/>
    <property type="match status" value="1"/>
</dbReference>
<dbReference type="Gene3D" id="3.30.730.10">
    <property type="entry name" value="AP2/ERF domain"/>
    <property type="match status" value="1"/>
</dbReference>
<evidence type="ECO:0000256" key="4">
    <source>
        <dbReference type="ARBA" id="ARBA00023163"/>
    </source>
</evidence>
<dbReference type="InterPro" id="IPR001471">
    <property type="entry name" value="AP2/ERF_dom"/>
</dbReference>
<evidence type="ECO:0000256" key="2">
    <source>
        <dbReference type="ARBA" id="ARBA00023015"/>
    </source>
</evidence>
<dbReference type="CDD" id="cd00018">
    <property type="entry name" value="AP2"/>
    <property type="match status" value="1"/>
</dbReference>
<comment type="subcellular location">
    <subcellularLocation>
        <location evidence="1">Nucleus</location>
    </subcellularLocation>
</comment>
<feature type="domain" description="AP2/ERF" evidence="6">
    <location>
        <begin position="32"/>
        <end position="87"/>
    </location>
</feature>
<protein>
    <submittedName>
        <fullName evidence="7">AP2X</fullName>
    </submittedName>
    <submittedName>
        <fullName evidence="8">Putative AP2 protein</fullName>
    </submittedName>
</protein>